<comment type="caution">
    <text evidence="1">The sequence shown here is derived from an EMBL/GenBank/DDBJ whole genome shotgun (WGS) entry which is preliminary data.</text>
</comment>
<reference evidence="1 2" key="1">
    <citation type="submission" date="2018-08" db="EMBL/GenBank/DDBJ databases">
        <title>Genome and evolution of the arbuscular mycorrhizal fungus Diversispora epigaea (formerly Glomus versiforme) and its bacterial endosymbionts.</title>
        <authorList>
            <person name="Sun X."/>
            <person name="Fei Z."/>
            <person name="Harrison M."/>
        </authorList>
    </citation>
    <scope>NUCLEOTIDE SEQUENCE [LARGE SCALE GENOMIC DNA]</scope>
    <source>
        <strain evidence="1 2">IT104</strain>
    </source>
</reference>
<gene>
    <name evidence="1" type="ORF">Glove_707g6</name>
</gene>
<protein>
    <submittedName>
        <fullName evidence="1">Uncharacterized protein</fullName>
    </submittedName>
</protein>
<dbReference type="OrthoDB" id="2436368at2759"/>
<dbReference type="EMBL" id="PQFF01000563">
    <property type="protein sequence ID" value="RHZ44911.1"/>
    <property type="molecule type" value="Genomic_DNA"/>
</dbReference>
<evidence type="ECO:0000313" key="1">
    <source>
        <dbReference type="EMBL" id="RHZ44911.1"/>
    </source>
</evidence>
<accession>A0A397G1K7</accession>
<sequence>MVISVILWYDEQLKPIEWGFPESVHWIELFKLCSSRAYGMGMNKKSPYWLKPLPFINISIVLDSFTVVDCGREKLKEAIEQNERLVALSCFDAREVLYDQNENPNQMYGDGDDDEELGENINNKSHTWVISTTYKSVSLGSIGGIIRFLDSNINLLGSRPLINSNHYNSFILHTSIIKNNFMVHSFRNRQQIVEMYNLITDDLEMLFKSHESSAAPDIICGSPIFANEEILLEITTKQLRGIYKIVAIDFIGNDSKLLIVLEEQQETRTHRLINSHGWLKSYFRVSVGFSF</sequence>
<keyword evidence="2" id="KW-1185">Reference proteome</keyword>
<dbReference type="AlphaFoldDB" id="A0A397G1K7"/>
<dbReference type="Proteomes" id="UP000266861">
    <property type="component" value="Unassembled WGS sequence"/>
</dbReference>
<proteinExistence type="predicted"/>
<evidence type="ECO:0000313" key="2">
    <source>
        <dbReference type="Proteomes" id="UP000266861"/>
    </source>
</evidence>
<organism evidence="1 2">
    <name type="scientific">Diversispora epigaea</name>
    <dbReference type="NCBI Taxonomy" id="1348612"/>
    <lineage>
        <taxon>Eukaryota</taxon>
        <taxon>Fungi</taxon>
        <taxon>Fungi incertae sedis</taxon>
        <taxon>Mucoromycota</taxon>
        <taxon>Glomeromycotina</taxon>
        <taxon>Glomeromycetes</taxon>
        <taxon>Diversisporales</taxon>
        <taxon>Diversisporaceae</taxon>
        <taxon>Diversispora</taxon>
    </lineage>
</organism>
<name>A0A397G1K7_9GLOM</name>